<gene>
    <name evidence="2" type="ORF">DKG74_07700</name>
</gene>
<dbReference type="RefSeq" id="WP_109904346.1">
    <property type="nucleotide sequence ID" value="NZ_QGLE01000003.1"/>
</dbReference>
<organism evidence="2 3">
    <name type="scientific">Zavarzinia aquatilis</name>
    <dbReference type="NCBI Taxonomy" id="2211142"/>
    <lineage>
        <taxon>Bacteria</taxon>
        <taxon>Pseudomonadati</taxon>
        <taxon>Pseudomonadota</taxon>
        <taxon>Alphaproteobacteria</taxon>
        <taxon>Rhodospirillales</taxon>
        <taxon>Zavarziniaceae</taxon>
        <taxon>Zavarzinia</taxon>
    </lineage>
</organism>
<dbReference type="Gene3D" id="3.10.129.10">
    <property type="entry name" value="Hotdog Thioesterase"/>
    <property type="match status" value="1"/>
</dbReference>
<dbReference type="Proteomes" id="UP000245461">
    <property type="component" value="Unassembled WGS sequence"/>
</dbReference>
<dbReference type="SUPFAM" id="SSF54637">
    <property type="entry name" value="Thioesterase/thiol ester dehydrase-isomerase"/>
    <property type="match status" value="1"/>
</dbReference>
<sequence length="143" mass="15489">MNDSSDTFDPAPPPGFTRLPVRSGYGLSIGPLFERETEDGGFIRGFRVGPHLTNTLNNCHGGMLMGFADVTFGHAISHRTRDNWITVRLLVDFIAGAPFGAWIEGTGHIVAADESFRTVQGRIWSGETVIATGTGVFKVLTPR</sequence>
<dbReference type="CDD" id="cd03443">
    <property type="entry name" value="PaaI_thioesterase"/>
    <property type="match status" value="1"/>
</dbReference>
<accession>A0A317ECE1</accession>
<dbReference type="EMBL" id="QGLE01000003">
    <property type="protein sequence ID" value="PWR24678.1"/>
    <property type="molecule type" value="Genomic_DNA"/>
</dbReference>
<dbReference type="InterPro" id="IPR006683">
    <property type="entry name" value="Thioestr_dom"/>
</dbReference>
<name>A0A317ECE1_9PROT</name>
<dbReference type="AlphaFoldDB" id="A0A317ECE1"/>
<evidence type="ECO:0000313" key="2">
    <source>
        <dbReference type="EMBL" id="PWR24678.1"/>
    </source>
</evidence>
<feature type="domain" description="Thioesterase" evidence="1">
    <location>
        <begin position="57"/>
        <end position="128"/>
    </location>
</feature>
<dbReference type="InterPro" id="IPR029069">
    <property type="entry name" value="HotDog_dom_sf"/>
</dbReference>
<proteinExistence type="predicted"/>
<dbReference type="GO" id="GO:0016790">
    <property type="term" value="F:thiolester hydrolase activity"/>
    <property type="evidence" value="ECO:0007669"/>
    <property type="project" value="UniProtKB-ARBA"/>
</dbReference>
<evidence type="ECO:0000313" key="3">
    <source>
        <dbReference type="Proteomes" id="UP000245461"/>
    </source>
</evidence>
<protein>
    <submittedName>
        <fullName evidence="2">Thioesterase</fullName>
    </submittedName>
</protein>
<comment type="caution">
    <text evidence="2">The sequence shown here is derived from an EMBL/GenBank/DDBJ whole genome shotgun (WGS) entry which is preliminary data.</text>
</comment>
<dbReference type="Pfam" id="PF03061">
    <property type="entry name" value="4HBT"/>
    <property type="match status" value="1"/>
</dbReference>
<reference evidence="2 3" key="1">
    <citation type="submission" date="2018-05" db="EMBL/GenBank/DDBJ databases">
        <title>Zavarzinia sp. HR-AS.</title>
        <authorList>
            <person name="Lee Y."/>
            <person name="Jeon C.O."/>
        </authorList>
    </citation>
    <scope>NUCLEOTIDE SEQUENCE [LARGE SCALE GENOMIC DNA]</scope>
    <source>
        <strain evidence="2 3">HR-AS</strain>
    </source>
</reference>
<dbReference type="OrthoDB" id="3477511at2"/>
<keyword evidence="3" id="KW-1185">Reference proteome</keyword>
<evidence type="ECO:0000259" key="1">
    <source>
        <dbReference type="Pfam" id="PF03061"/>
    </source>
</evidence>